<sequence length="198" mass="20865">MFALVAPSYPPTKSDRSPASSAPPADRAASSSPCLASGPPQISVQLNIDQILPYVPEAGEPEVREAFGLTGKARTLGQEAREVADRWFFETVVRVHRAGEGAPFTGLKPAGLDVGPVIPAAERALDAGSADELTDILCGIVREQVAERHGSAMALKEHAAEGVADARAYVEASLGLEVWAHHLYKQATAAPHAPTRRS</sequence>
<dbReference type="RefSeq" id="WP_220650902.1">
    <property type="nucleotide sequence ID" value="NZ_CP080647.1"/>
</dbReference>
<keyword evidence="3" id="KW-1185">Reference proteome</keyword>
<proteinExistence type="predicted"/>
<evidence type="ECO:0000256" key="1">
    <source>
        <dbReference type="SAM" id="MobiDB-lite"/>
    </source>
</evidence>
<dbReference type="InterPro" id="IPR045613">
    <property type="entry name" value="DUF6448"/>
</dbReference>
<dbReference type="Pfam" id="PF20046">
    <property type="entry name" value="DUF6448"/>
    <property type="match status" value="1"/>
</dbReference>
<name>A0ABX8Y4U7_9ACTN</name>
<accession>A0ABX8Y4U7</accession>
<evidence type="ECO:0000313" key="3">
    <source>
        <dbReference type="Proteomes" id="UP000827138"/>
    </source>
</evidence>
<dbReference type="Proteomes" id="UP000827138">
    <property type="component" value="Chromosome"/>
</dbReference>
<reference evidence="2 3" key="1">
    <citation type="submission" date="2021-08" db="EMBL/GenBank/DDBJ databases">
        <authorList>
            <person name="Ping M."/>
        </authorList>
    </citation>
    <scope>NUCLEOTIDE SEQUENCE [LARGE SCALE GENOMIC DNA]</scope>
    <source>
        <strain evidence="2 3">MG28</strain>
    </source>
</reference>
<feature type="region of interest" description="Disordered" evidence="1">
    <location>
        <begin position="1"/>
        <end position="36"/>
    </location>
</feature>
<protein>
    <submittedName>
        <fullName evidence="2">Uncharacterized protein</fullName>
    </submittedName>
</protein>
<organism evidence="2 3">
    <name type="scientific">Streptomyces akebiae</name>
    <dbReference type="NCBI Taxonomy" id="2865673"/>
    <lineage>
        <taxon>Bacteria</taxon>
        <taxon>Bacillati</taxon>
        <taxon>Actinomycetota</taxon>
        <taxon>Actinomycetes</taxon>
        <taxon>Kitasatosporales</taxon>
        <taxon>Streptomycetaceae</taxon>
        <taxon>Streptomyces</taxon>
    </lineage>
</organism>
<evidence type="ECO:0000313" key="2">
    <source>
        <dbReference type="EMBL" id="QYX82356.1"/>
    </source>
</evidence>
<gene>
    <name evidence="2" type="ORF">K1J60_42620</name>
</gene>
<dbReference type="EMBL" id="CP080647">
    <property type="protein sequence ID" value="QYX82356.1"/>
    <property type="molecule type" value="Genomic_DNA"/>
</dbReference>
<feature type="compositionally biased region" description="Low complexity" evidence="1">
    <location>
        <begin position="17"/>
        <end position="33"/>
    </location>
</feature>